<dbReference type="KEGG" id="cmr:Cycma_5101"/>
<protein>
    <submittedName>
        <fullName evidence="1">Uncharacterized protein</fullName>
    </submittedName>
</protein>
<name>G0J8I5_CYCMS</name>
<dbReference type="EMBL" id="CP002955">
    <property type="protein sequence ID" value="AEL28785.1"/>
    <property type="molecule type" value="Genomic_DNA"/>
</dbReference>
<dbReference type="HOGENOM" id="CLU_3198822_0_0_10"/>
<dbReference type="AlphaFoldDB" id="G0J8I5"/>
<keyword evidence="2" id="KW-1185">Reference proteome</keyword>
<dbReference type="Proteomes" id="UP000001635">
    <property type="component" value="Chromosome"/>
</dbReference>
<accession>G0J8I5</accession>
<evidence type="ECO:0000313" key="1">
    <source>
        <dbReference type="EMBL" id="AEL28785.1"/>
    </source>
</evidence>
<gene>
    <name evidence="1" type="ordered locus">Cycma_5101</name>
</gene>
<proteinExistence type="predicted"/>
<sequence length="45" mass="4951">MAIPKPDKVGAVFAWSISNCHFFSFKLSPQVGIELVLNNASYSVH</sequence>
<organism evidence="1 2">
    <name type="scientific">Cyclobacterium marinum (strain ATCC 25205 / DSM 745 / LMG 13164 / NCIMB 1802)</name>
    <name type="common">Flectobacillus marinus</name>
    <dbReference type="NCBI Taxonomy" id="880070"/>
    <lineage>
        <taxon>Bacteria</taxon>
        <taxon>Pseudomonadati</taxon>
        <taxon>Bacteroidota</taxon>
        <taxon>Cytophagia</taxon>
        <taxon>Cytophagales</taxon>
        <taxon>Cyclobacteriaceae</taxon>
        <taxon>Cyclobacterium</taxon>
    </lineage>
</organism>
<evidence type="ECO:0000313" key="2">
    <source>
        <dbReference type="Proteomes" id="UP000001635"/>
    </source>
</evidence>
<reference evidence="2" key="1">
    <citation type="submission" date="2011-07" db="EMBL/GenBank/DDBJ databases">
        <title>The complete genome of Cyclobacterium marinum DSM 745.</title>
        <authorList>
            <person name="Lucas S."/>
            <person name="Han J."/>
            <person name="Lapidus A."/>
            <person name="Bruce D."/>
            <person name="Goodwin L."/>
            <person name="Pitluck S."/>
            <person name="Peters L."/>
            <person name="Kyrpides N."/>
            <person name="Mavromatis K."/>
            <person name="Ivanova N."/>
            <person name="Ovchinnikova G."/>
            <person name="Chertkov O."/>
            <person name="Detter J.C."/>
            <person name="Tapia R."/>
            <person name="Han C."/>
            <person name="Land M."/>
            <person name="Hauser L."/>
            <person name="Markowitz V."/>
            <person name="Cheng J.-F."/>
            <person name="Hugenholtz P."/>
            <person name="Woyke T."/>
            <person name="Wu D."/>
            <person name="Tindall B."/>
            <person name="Schuetze A."/>
            <person name="Brambilla E."/>
            <person name="Klenk H.-P."/>
            <person name="Eisen J.A."/>
        </authorList>
    </citation>
    <scope>NUCLEOTIDE SEQUENCE [LARGE SCALE GENOMIC DNA]</scope>
    <source>
        <strain evidence="2">ATCC 25205 / DSM 745 / LMG 13164 / NCIMB 1802</strain>
    </source>
</reference>